<dbReference type="STRING" id="230819.A0A5C3KRD8"/>
<dbReference type="InterPro" id="IPR001128">
    <property type="entry name" value="Cyt_P450"/>
</dbReference>
<dbReference type="AlphaFoldDB" id="A0A5C3KRD8"/>
<feature type="binding site" description="axial binding residue" evidence="6">
    <location>
        <position position="448"/>
    </location>
    <ligand>
        <name>heme</name>
        <dbReference type="ChEBI" id="CHEBI:30413"/>
    </ligand>
    <ligandPart>
        <name>Fe</name>
        <dbReference type="ChEBI" id="CHEBI:18248"/>
    </ligandPart>
</feature>
<keyword evidence="6 7" id="KW-0349">Heme</keyword>
<accession>A0A5C3KRD8</accession>
<dbReference type="EMBL" id="ML210234">
    <property type="protein sequence ID" value="TFK22735.1"/>
    <property type="molecule type" value="Genomic_DNA"/>
</dbReference>
<keyword evidence="3 6" id="KW-0479">Metal-binding</keyword>
<comment type="similarity">
    <text evidence="2 7">Belongs to the cytochrome P450 family.</text>
</comment>
<comment type="cofactor">
    <cofactor evidence="1 6">
        <name>heme</name>
        <dbReference type="ChEBI" id="CHEBI:30413"/>
    </cofactor>
</comment>
<dbReference type="PROSITE" id="PS00086">
    <property type="entry name" value="CYTOCHROME_P450"/>
    <property type="match status" value="1"/>
</dbReference>
<dbReference type="PRINTS" id="PR00465">
    <property type="entry name" value="EP450IV"/>
</dbReference>
<dbReference type="CDD" id="cd11041">
    <property type="entry name" value="CYP503A1-like"/>
    <property type="match status" value="1"/>
</dbReference>
<dbReference type="InterPro" id="IPR002403">
    <property type="entry name" value="Cyt_P450_E_grp-IV"/>
</dbReference>
<protein>
    <submittedName>
        <fullName evidence="8">Cytochrome P450</fullName>
    </submittedName>
</protein>
<dbReference type="GO" id="GO:0005506">
    <property type="term" value="F:iron ion binding"/>
    <property type="evidence" value="ECO:0007669"/>
    <property type="project" value="InterPro"/>
</dbReference>
<keyword evidence="7" id="KW-0503">Monooxygenase</keyword>
<sequence length="505" mass="56897">MMSTVSALGIVLAGVVVHRYYTFSKTRSKLKAIPTVGSDNFVTAYLSAWRFFLHAPDMVQEGYDKYYGNAFKVPTLETSSGWMVIVSGEKMIEELKNAPNSELDHYEATKELLQLDYTFGKYAHRGTYHNDVIRTGFTRALAPRYSDICDELVESFDTIVPRGKDWVPVPLMDALVSIICRVSNRLMVGAPLCRDPEFQAIQTEFAMHVMLSAGIVHLCPSPFKPFVGSMVSKVPHTIKRLHNFLGAVVDERLKREAELGKRWEGRPNDMISWLLDHAPAEYADTEDIVHRIMIISFAAVHTTASMLTNSILQLAAHSEYVEPLRLEIEKSVEDRGWSKEALAQMRKLDSFVRESARLSGLNCVSAIRKAKSDFTFSNGVTIPAGVTVAAASYATHRDFGIYEDALSFKGFRFSDLRENGTDEMDWLRYQFVNTQHNYLPFGHGKHACPGRFVAATQIKTAMAHILLNYDLKLPDGQVNPPDGEWFGTQRVVSSKAQILFRQRHV</sequence>
<evidence type="ECO:0000256" key="7">
    <source>
        <dbReference type="RuleBase" id="RU000461"/>
    </source>
</evidence>
<dbReference type="Pfam" id="PF00067">
    <property type="entry name" value="p450"/>
    <property type="match status" value="1"/>
</dbReference>
<dbReference type="Gene3D" id="1.10.630.10">
    <property type="entry name" value="Cytochrome P450"/>
    <property type="match status" value="1"/>
</dbReference>
<evidence type="ECO:0000256" key="2">
    <source>
        <dbReference type="ARBA" id="ARBA00010617"/>
    </source>
</evidence>
<name>A0A5C3KRD8_COPMA</name>
<dbReference type="SUPFAM" id="SSF48264">
    <property type="entry name" value="Cytochrome P450"/>
    <property type="match status" value="1"/>
</dbReference>
<organism evidence="8 9">
    <name type="scientific">Coprinopsis marcescibilis</name>
    <name type="common">Agaric fungus</name>
    <name type="synonym">Psathyrella marcescibilis</name>
    <dbReference type="NCBI Taxonomy" id="230819"/>
    <lineage>
        <taxon>Eukaryota</taxon>
        <taxon>Fungi</taxon>
        <taxon>Dikarya</taxon>
        <taxon>Basidiomycota</taxon>
        <taxon>Agaricomycotina</taxon>
        <taxon>Agaricomycetes</taxon>
        <taxon>Agaricomycetidae</taxon>
        <taxon>Agaricales</taxon>
        <taxon>Agaricineae</taxon>
        <taxon>Psathyrellaceae</taxon>
        <taxon>Coprinopsis</taxon>
    </lineage>
</organism>
<keyword evidence="4 7" id="KW-0560">Oxidoreductase</keyword>
<dbReference type="InterPro" id="IPR017972">
    <property type="entry name" value="Cyt_P450_CS"/>
</dbReference>
<evidence type="ECO:0000256" key="3">
    <source>
        <dbReference type="ARBA" id="ARBA00022723"/>
    </source>
</evidence>
<evidence type="ECO:0000313" key="9">
    <source>
        <dbReference type="Proteomes" id="UP000307440"/>
    </source>
</evidence>
<reference evidence="8 9" key="1">
    <citation type="journal article" date="2019" name="Nat. Ecol. Evol.">
        <title>Megaphylogeny resolves global patterns of mushroom evolution.</title>
        <authorList>
            <person name="Varga T."/>
            <person name="Krizsan K."/>
            <person name="Foldi C."/>
            <person name="Dima B."/>
            <person name="Sanchez-Garcia M."/>
            <person name="Sanchez-Ramirez S."/>
            <person name="Szollosi G.J."/>
            <person name="Szarkandi J.G."/>
            <person name="Papp V."/>
            <person name="Albert L."/>
            <person name="Andreopoulos W."/>
            <person name="Angelini C."/>
            <person name="Antonin V."/>
            <person name="Barry K.W."/>
            <person name="Bougher N.L."/>
            <person name="Buchanan P."/>
            <person name="Buyck B."/>
            <person name="Bense V."/>
            <person name="Catcheside P."/>
            <person name="Chovatia M."/>
            <person name="Cooper J."/>
            <person name="Damon W."/>
            <person name="Desjardin D."/>
            <person name="Finy P."/>
            <person name="Geml J."/>
            <person name="Haridas S."/>
            <person name="Hughes K."/>
            <person name="Justo A."/>
            <person name="Karasinski D."/>
            <person name="Kautmanova I."/>
            <person name="Kiss B."/>
            <person name="Kocsube S."/>
            <person name="Kotiranta H."/>
            <person name="LaButti K.M."/>
            <person name="Lechner B.E."/>
            <person name="Liimatainen K."/>
            <person name="Lipzen A."/>
            <person name="Lukacs Z."/>
            <person name="Mihaltcheva S."/>
            <person name="Morgado L.N."/>
            <person name="Niskanen T."/>
            <person name="Noordeloos M.E."/>
            <person name="Ohm R.A."/>
            <person name="Ortiz-Santana B."/>
            <person name="Ovrebo C."/>
            <person name="Racz N."/>
            <person name="Riley R."/>
            <person name="Savchenko A."/>
            <person name="Shiryaev A."/>
            <person name="Soop K."/>
            <person name="Spirin V."/>
            <person name="Szebenyi C."/>
            <person name="Tomsovsky M."/>
            <person name="Tulloss R.E."/>
            <person name="Uehling J."/>
            <person name="Grigoriev I.V."/>
            <person name="Vagvolgyi C."/>
            <person name="Papp T."/>
            <person name="Martin F.M."/>
            <person name="Miettinen O."/>
            <person name="Hibbett D.S."/>
            <person name="Nagy L.G."/>
        </authorList>
    </citation>
    <scope>NUCLEOTIDE SEQUENCE [LARGE SCALE GENOMIC DNA]</scope>
    <source>
        <strain evidence="8 9">CBS 121175</strain>
    </source>
</reference>
<keyword evidence="9" id="KW-1185">Reference proteome</keyword>
<dbReference type="GO" id="GO:0016705">
    <property type="term" value="F:oxidoreductase activity, acting on paired donors, with incorporation or reduction of molecular oxygen"/>
    <property type="evidence" value="ECO:0007669"/>
    <property type="project" value="InterPro"/>
</dbReference>
<dbReference type="OrthoDB" id="1844152at2759"/>
<dbReference type="PANTHER" id="PTHR46206">
    <property type="entry name" value="CYTOCHROME P450"/>
    <property type="match status" value="1"/>
</dbReference>
<dbReference type="InterPro" id="IPR036396">
    <property type="entry name" value="Cyt_P450_sf"/>
</dbReference>
<keyword evidence="5 6" id="KW-0408">Iron</keyword>
<evidence type="ECO:0000313" key="8">
    <source>
        <dbReference type="EMBL" id="TFK22735.1"/>
    </source>
</evidence>
<proteinExistence type="inferred from homology"/>
<gene>
    <name evidence="8" type="ORF">FA15DRAFT_671265</name>
</gene>
<evidence type="ECO:0000256" key="5">
    <source>
        <dbReference type="ARBA" id="ARBA00023004"/>
    </source>
</evidence>
<evidence type="ECO:0000256" key="1">
    <source>
        <dbReference type="ARBA" id="ARBA00001971"/>
    </source>
</evidence>
<evidence type="ECO:0000256" key="4">
    <source>
        <dbReference type="ARBA" id="ARBA00023002"/>
    </source>
</evidence>
<dbReference type="GO" id="GO:0020037">
    <property type="term" value="F:heme binding"/>
    <property type="evidence" value="ECO:0007669"/>
    <property type="project" value="InterPro"/>
</dbReference>
<dbReference type="Proteomes" id="UP000307440">
    <property type="component" value="Unassembled WGS sequence"/>
</dbReference>
<evidence type="ECO:0000256" key="6">
    <source>
        <dbReference type="PIRSR" id="PIRSR602403-1"/>
    </source>
</evidence>
<dbReference type="GO" id="GO:0004497">
    <property type="term" value="F:monooxygenase activity"/>
    <property type="evidence" value="ECO:0007669"/>
    <property type="project" value="UniProtKB-KW"/>
</dbReference>